<feature type="signal peptide" evidence="1">
    <location>
        <begin position="1"/>
        <end position="26"/>
    </location>
</feature>
<keyword evidence="1" id="KW-0732">Signal</keyword>
<reference evidence="2 3" key="1">
    <citation type="journal article" date="2018" name="Evol. Lett.">
        <title>Horizontal gene cluster transfer increased hallucinogenic mushroom diversity.</title>
        <authorList>
            <person name="Reynolds H.T."/>
            <person name="Vijayakumar V."/>
            <person name="Gluck-Thaler E."/>
            <person name="Korotkin H.B."/>
            <person name="Matheny P.B."/>
            <person name="Slot J.C."/>
        </authorList>
    </citation>
    <scope>NUCLEOTIDE SEQUENCE [LARGE SCALE GENOMIC DNA]</scope>
    <source>
        <strain evidence="2 3">SRW20</strain>
    </source>
</reference>
<protein>
    <submittedName>
        <fullName evidence="2">Uncharacterized protein</fullName>
    </submittedName>
</protein>
<name>A0A409YWQ8_9AGAR</name>
<keyword evidence="3" id="KW-1185">Reference proteome</keyword>
<gene>
    <name evidence="2" type="ORF">CVT26_013445</name>
</gene>
<dbReference type="Proteomes" id="UP000284706">
    <property type="component" value="Unassembled WGS sequence"/>
</dbReference>
<dbReference type="OrthoDB" id="2998948at2759"/>
<dbReference type="InParanoid" id="A0A409YWQ8"/>
<evidence type="ECO:0000256" key="1">
    <source>
        <dbReference type="SAM" id="SignalP"/>
    </source>
</evidence>
<comment type="caution">
    <text evidence="2">The sequence shown here is derived from an EMBL/GenBank/DDBJ whole genome shotgun (WGS) entry which is preliminary data.</text>
</comment>
<organism evidence="2 3">
    <name type="scientific">Gymnopilus dilepis</name>
    <dbReference type="NCBI Taxonomy" id="231916"/>
    <lineage>
        <taxon>Eukaryota</taxon>
        <taxon>Fungi</taxon>
        <taxon>Dikarya</taxon>
        <taxon>Basidiomycota</taxon>
        <taxon>Agaricomycotina</taxon>
        <taxon>Agaricomycetes</taxon>
        <taxon>Agaricomycetidae</taxon>
        <taxon>Agaricales</taxon>
        <taxon>Agaricineae</taxon>
        <taxon>Hymenogastraceae</taxon>
        <taxon>Gymnopilus</taxon>
    </lineage>
</organism>
<evidence type="ECO:0000313" key="3">
    <source>
        <dbReference type="Proteomes" id="UP000284706"/>
    </source>
</evidence>
<dbReference type="AlphaFoldDB" id="A0A409YWQ8"/>
<evidence type="ECO:0000313" key="2">
    <source>
        <dbReference type="EMBL" id="PPR07475.1"/>
    </source>
</evidence>
<feature type="chain" id="PRO_5019428613" evidence="1">
    <location>
        <begin position="27"/>
        <end position="624"/>
    </location>
</feature>
<sequence>MSFRALAVSALLILHSIAGIATPVSARTDDELVKVPGGFLPKSNVHIVPEGSKIVHTSDSVQLFDADGKLLHSAPITGANPVFNNLKTSGNASLEARQTGTPSGTVLGTVSAPNINAFLGRWTVPPLPQVNSGQTLQYLIGIGTSDLSSLVFTVLQYGVAGNGGGPNWSVASWLLSGNQAFATNATATLGGVFPNNDISTQVSNEDSILFPPAGEDIWLGTFFGFQQASLQVTSTVPLTQVVVGLETTNAFSNGNLPNEPTNFFQLAILNKDGSAPSTIPWQLTPAVDFDFITIEVISNSGNDGDIAILRARFRVMMLLKALIVSTFLALRYLFAVASPTAVRSDDGLVQVPGGFLPRSNVHIVPQGGKVVHTSDSIQLLDVDGKVLHSAPRTRSTSLFKHLNIAETTSTKSRRSLQSASVTALFQAPSVFGYSGNWIVPPLPQVNGGQVLQYFIGLAPPSVDTLLFPVLQYGATANGGGAFWSLSTWLISGDQAFATNITNAAQRTAPGNTVDAFIVNEDQFLASPGEHVWFAGFSSFQGTSLQIQTAEVFNVVIASLEVSGATSLAELPNQTTNLASIAVQETSSGTFPSSIPWQLQSDPLDGITISVASSSGVTGGLQIKY</sequence>
<proteinExistence type="predicted"/>
<accession>A0A409YWQ8</accession>
<dbReference type="EMBL" id="NHYE01000115">
    <property type="protein sequence ID" value="PPR07475.1"/>
    <property type="molecule type" value="Genomic_DNA"/>
</dbReference>